<feature type="transmembrane region" description="Helical" evidence="1">
    <location>
        <begin position="218"/>
        <end position="237"/>
    </location>
</feature>
<feature type="transmembrane region" description="Helical" evidence="1">
    <location>
        <begin position="312"/>
        <end position="333"/>
    </location>
</feature>
<keyword evidence="1" id="KW-1133">Transmembrane helix</keyword>
<dbReference type="Proteomes" id="UP000474567">
    <property type="component" value="Unassembled WGS sequence"/>
</dbReference>
<feature type="transmembrane region" description="Helical" evidence="1">
    <location>
        <begin position="104"/>
        <end position="121"/>
    </location>
</feature>
<dbReference type="RefSeq" id="WP_246253155.1">
    <property type="nucleotide sequence ID" value="NZ_CADCST010000050.1"/>
</dbReference>
<feature type="transmembrane region" description="Helical" evidence="1">
    <location>
        <begin position="370"/>
        <end position="389"/>
    </location>
</feature>
<keyword evidence="1" id="KW-0812">Transmembrane</keyword>
<organism evidence="3 4">
    <name type="scientific">Flavobacterium collinsii</name>
    <dbReference type="NCBI Taxonomy" id="1114861"/>
    <lineage>
        <taxon>Bacteria</taxon>
        <taxon>Pseudomonadati</taxon>
        <taxon>Bacteroidota</taxon>
        <taxon>Flavobacteriia</taxon>
        <taxon>Flavobacteriales</taxon>
        <taxon>Flavobacteriaceae</taxon>
        <taxon>Flavobacterium</taxon>
    </lineage>
</organism>
<keyword evidence="4" id="KW-1185">Reference proteome</keyword>
<evidence type="ECO:0000313" key="3">
    <source>
        <dbReference type="EMBL" id="CAA9194834.1"/>
    </source>
</evidence>
<keyword evidence="1" id="KW-0472">Membrane</keyword>
<sequence length="429" mass="49826">MKKIVFLLFLFCTSLFAKEIHSAEKVASLTNAQKKILYEFAVLQKSGSDATVYWQKHKKQFYGLNDTVRNQLANEIYANSHIVYTPVKNSAVQLWMQTQSLTNWMLYLSAFIAICSIIGLLRNYWNSLIGILINQFAPLFRLLFSAILLTYELLLAGAACVVWGCFIEEMTLRTIVIHTGLFLLWSQSTAIFTRKYLVQKYIFEIKNNFWGNDKWETVKTICLPAIIVTVALFYLLYKVPADKVYNYEIVIAAMAAICALPFWRILEKYMYPILIPYKEKDAYIERSVYSLAACVVLALIIDAFLIWQYNVIFSYVITALTSLLIVSFLLLSLKDNYKRNYKNYYYLQFVTTLFFALVLFYSFHIHSAEMIWVSLIGVSTFIVIKYWEIPTFFFSWKRSSNWTWGFLGMAALLWLLAKGILYVSGTLSV</sequence>
<feature type="chain" id="PRO_5045156151" description="DUF4271 domain-containing protein" evidence="2">
    <location>
        <begin position="18"/>
        <end position="429"/>
    </location>
</feature>
<evidence type="ECO:0000256" key="2">
    <source>
        <dbReference type="SAM" id="SignalP"/>
    </source>
</evidence>
<keyword evidence="2" id="KW-0732">Signal</keyword>
<feature type="signal peptide" evidence="2">
    <location>
        <begin position="1"/>
        <end position="17"/>
    </location>
</feature>
<feature type="transmembrane region" description="Helical" evidence="1">
    <location>
        <begin position="345"/>
        <end position="364"/>
    </location>
</feature>
<feature type="transmembrane region" description="Helical" evidence="1">
    <location>
        <begin position="249"/>
        <end position="266"/>
    </location>
</feature>
<feature type="transmembrane region" description="Helical" evidence="1">
    <location>
        <begin position="142"/>
        <end position="164"/>
    </location>
</feature>
<protein>
    <recommendedName>
        <fullName evidence="5">DUF4271 domain-containing protein</fullName>
    </recommendedName>
</protein>
<evidence type="ECO:0000313" key="4">
    <source>
        <dbReference type="Proteomes" id="UP000474567"/>
    </source>
</evidence>
<gene>
    <name evidence="3" type="ORF">FLACOL7796_00332</name>
</gene>
<feature type="transmembrane region" description="Helical" evidence="1">
    <location>
        <begin position="176"/>
        <end position="197"/>
    </location>
</feature>
<reference evidence="3 4" key="1">
    <citation type="submission" date="2020-02" db="EMBL/GenBank/DDBJ databases">
        <authorList>
            <person name="Criscuolo A."/>
        </authorList>
    </citation>
    <scope>NUCLEOTIDE SEQUENCE [LARGE SCALE GENOMIC DNA]</scope>
    <source>
        <strain evidence="3">CECT7796</strain>
    </source>
</reference>
<proteinExistence type="predicted"/>
<comment type="caution">
    <text evidence="3">The sequence shown here is derived from an EMBL/GenBank/DDBJ whole genome shotgun (WGS) entry which is preliminary data.</text>
</comment>
<dbReference type="EMBL" id="CADCST010000050">
    <property type="protein sequence ID" value="CAA9194834.1"/>
    <property type="molecule type" value="Genomic_DNA"/>
</dbReference>
<name>A0ABM8KDJ6_9FLAO</name>
<accession>A0ABM8KDJ6</accession>
<evidence type="ECO:0008006" key="5">
    <source>
        <dbReference type="Google" id="ProtNLM"/>
    </source>
</evidence>
<evidence type="ECO:0000256" key="1">
    <source>
        <dbReference type="SAM" id="Phobius"/>
    </source>
</evidence>
<feature type="transmembrane region" description="Helical" evidence="1">
    <location>
        <begin position="287"/>
        <end position="306"/>
    </location>
</feature>
<feature type="transmembrane region" description="Helical" evidence="1">
    <location>
        <begin position="401"/>
        <end position="423"/>
    </location>
</feature>